<dbReference type="GO" id="GO:0004930">
    <property type="term" value="F:G protein-coupled receptor activity"/>
    <property type="evidence" value="ECO:0007669"/>
    <property type="project" value="InterPro"/>
</dbReference>
<evidence type="ECO:0000256" key="1">
    <source>
        <dbReference type="ARBA" id="ARBA00022729"/>
    </source>
</evidence>
<keyword evidence="1" id="KW-0732">Signal</keyword>
<dbReference type="SUPFAM" id="SSF111418">
    <property type="entry name" value="Hormone receptor domain"/>
    <property type="match status" value="1"/>
</dbReference>
<evidence type="ECO:0000313" key="3">
    <source>
        <dbReference type="EMBL" id="OCA19824.1"/>
    </source>
</evidence>
<feature type="domain" description="G-protein coupled receptors family 2 profile 1" evidence="2">
    <location>
        <begin position="39"/>
        <end position="83"/>
    </location>
</feature>
<dbReference type="InterPro" id="IPR036445">
    <property type="entry name" value="GPCR_2_extracell_dom_sf"/>
</dbReference>
<organism evidence="3">
    <name type="scientific">Xenopus tropicalis</name>
    <name type="common">Western clawed frog</name>
    <name type="synonym">Silurana tropicalis</name>
    <dbReference type="NCBI Taxonomy" id="8364"/>
    <lineage>
        <taxon>Eukaryota</taxon>
        <taxon>Metazoa</taxon>
        <taxon>Chordata</taxon>
        <taxon>Craniata</taxon>
        <taxon>Vertebrata</taxon>
        <taxon>Euteleostomi</taxon>
        <taxon>Amphibia</taxon>
        <taxon>Batrachia</taxon>
        <taxon>Anura</taxon>
        <taxon>Pipoidea</taxon>
        <taxon>Pipidae</taxon>
        <taxon>Xenopodinae</taxon>
        <taxon>Xenopus</taxon>
        <taxon>Silurana</taxon>
    </lineage>
</organism>
<name>A0A1B8Y9Z2_XENTR</name>
<dbReference type="PRINTS" id="PR01279">
    <property type="entry name" value="CRFRECEPTOR"/>
</dbReference>
<dbReference type="PROSITE" id="PS00649">
    <property type="entry name" value="G_PROTEIN_RECEP_F2_1"/>
    <property type="match status" value="1"/>
</dbReference>
<evidence type="ECO:0000259" key="2">
    <source>
        <dbReference type="PROSITE" id="PS50227"/>
    </source>
</evidence>
<dbReference type="EMBL" id="KV460365">
    <property type="protein sequence ID" value="OCA19824.1"/>
    <property type="molecule type" value="Genomic_DNA"/>
</dbReference>
<proteinExistence type="predicted"/>
<dbReference type="AlphaFoldDB" id="A0A1B8Y9Z2"/>
<dbReference type="Pfam" id="PF02793">
    <property type="entry name" value="HRM"/>
    <property type="match status" value="1"/>
</dbReference>
<dbReference type="GO" id="GO:0016020">
    <property type="term" value="C:membrane"/>
    <property type="evidence" value="ECO:0007669"/>
    <property type="project" value="InterPro"/>
</dbReference>
<gene>
    <name evidence="3" type="ORF">XENTR_v90027442mg</name>
</gene>
<dbReference type="Gene3D" id="4.10.1240.10">
    <property type="entry name" value="GPCR, family 2, extracellular hormone receptor domain"/>
    <property type="match status" value="1"/>
</dbReference>
<dbReference type="InterPro" id="IPR017983">
    <property type="entry name" value="GPCR_2_secretin-like_CS"/>
</dbReference>
<dbReference type="InterPro" id="IPR003051">
    <property type="entry name" value="GPCR_2_CRF_rcpt"/>
</dbReference>
<reference evidence="3" key="3">
    <citation type="submission" date="2016-05" db="EMBL/GenBank/DDBJ databases">
        <title>WGS assembly of Xenopus tropicalis.</title>
        <authorList>
            <person name="Sessions A."/>
            <person name="Jenkins J."/>
            <person name="Mitros T."/>
            <person name="Lyons J.T."/>
            <person name="Dichmann D.S."/>
            <person name="Robert J."/>
            <person name="Harland R.M."/>
            <person name="Rokhsar D.S."/>
        </authorList>
    </citation>
    <scope>NUCLEOTIDE SEQUENCE</scope>
    <source>
        <strain evidence="3">Nigerian</strain>
    </source>
</reference>
<accession>A0A1B8Y9Z2</accession>
<reference evidence="3" key="2">
    <citation type="journal article" date="2010" name="Science">
        <title>The genome of the Western clawed frog Xenopus tropicalis.</title>
        <authorList>
            <person name="Hellsten U."/>
            <person name="Harland R.M."/>
            <person name="Gilchrist M.J."/>
            <person name="Hendrix D."/>
            <person name="Jurka J."/>
            <person name="Kapitonov V."/>
            <person name="Ovcharenko I."/>
            <person name="Putnam N.H."/>
            <person name="Shu S."/>
            <person name="Taher L."/>
            <person name="Blitz I.L."/>
            <person name="Blumberg B."/>
            <person name="Dichmann D.S."/>
            <person name="Dubchak I."/>
            <person name="Amaya E."/>
            <person name="Detter J.C."/>
            <person name="Fletcher R."/>
            <person name="Gerhard D.S."/>
            <person name="Goodstein D."/>
            <person name="Graves T."/>
            <person name="Grigoriev I.V."/>
            <person name="Grimwood J."/>
            <person name="Kawashima T."/>
            <person name="Lindquist E."/>
            <person name="Lucas S.M."/>
            <person name="Mead P.E."/>
            <person name="Mitros T."/>
            <person name="Ogino H."/>
            <person name="Ohta Y."/>
            <person name="Poliakov A.V."/>
            <person name="Pollet N."/>
            <person name="Robert J."/>
            <person name="Salamov A."/>
            <person name="Sater A.K."/>
            <person name="Schmutz J."/>
            <person name="Terry A."/>
            <person name="Vize P.D."/>
            <person name="Warren W.C."/>
            <person name="Wells D."/>
            <person name="Wills A."/>
            <person name="Wilson R.K."/>
            <person name="Zimmerman L.B."/>
            <person name="Zorn A.M."/>
            <person name="Grainger R."/>
            <person name="Grammer T."/>
            <person name="Khokha M.K."/>
            <person name="Richardson P.M."/>
            <person name="Rokhsar D.S."/>
        </authorList>
    </citation>
    <scope>NUCLEOTIDE SEQUENCE [LARGE SCALE GENOMIC DNA]</scope>
    <source>
        <strain evidence="3">Nigerian</strain>
    </source>
</reference>
<sequence length="83" mass="9233">MDSSIFEIIIDEFEGNCSLLDFFQDSLFHSDSSSFSDFEGPYCSATIDQIGTCWPRSIAGGLVERPCPDSFNGIRYNTTSKCL</sequence>
<reference evidence="3" key="1">
    <citation type="submission" date="2009-11" db="EMBL/GenBank/DDBJ databases">
        <authorList>
            <consortium name="US DOE Joint Genome Institute (JGI-PGF)"/>
            <person name="Ottilar R."/>
            <person name="Schmutz J."/>
            <person name="Salamov A."/>
            <person name="Cheng J.F."/>
            <person name="Lucas S."/>
            <person name="Pitluck S."/>
            <person name="Gundlach H."/>
            <person name="Guo Y."/>
            <person name="Haberer G."/>
            <person name="Nasrallah J."/>
            <person name="Mayer K.F.X."/>
            <person name="van de Peer Y."/>
            <person name="Weigel D."/>
            <person name="Grigoriev I.V."/>
        </authorList>
    </citation>
    <scope>NUCLEOTIDE SEQUENCE</scope>
    <source>
        <strain evidence="3">Nigerian</strain>
    </source>
</reference>
<protein>
    <recommendedName>
        <fullName evidence="2">G-protein coupled receptors family 2 profile 1 domain-containing protein</fullName>
    </recommendedName>
</protein>
<dbReference type="InterPro" id="IPR001879">
    <property type="entry name" value="GPCR_2_extracellular_dom"/>
</dbReference>
<dbReference type="PROSITE" id="PS50227">
    <property type="entry name" value="G_PROTEIN_RECEP_F2_3"/>
    <property type="match status" value="1"/>
</dbReference>